<keyword evidence="3" id="KW-1185">Reference proteome</keyword>
<gene>
    <name evidence="2" type="ORF">L596_029309</name>
</gene>
<dbReference type="Proteomes" id="UP000298663">
    <property type="component" value="Unassembled WGS sequence"/>
</dbReference>
<evidence type="ECO:0000256" key="1">
    <source>
        <dbReference type="SAM" id="MobiDB-lite"/>
    </source>
</evidence>
<evidence type="ECO:0000313" key="2">
    <source>
        <dbReference type="EMBL" id="TKR59671.1"/>
    </source>
</evidence>
<reference evidence="2 3" key="2">
    <citation type="journal article" date="2019" name="G3 (Bethesda)">
        <title>Hybrid Assembly of the Genome of the Entomopathogenic Nematode Steinernema carpocapsae Identifies the X-Chromosome.</title>
        <authorList>
            <person name="Serra L."/>
            <person name="Macchietto M."/>
            <person name="Macias-Munoz A."/>
            <person name="McGill C.J."/>
            <person name="Rodriguez I.M."/>
            <person name="Rodriguez B."/>
            <person name="Murad R."/>
            <person name="Mortazavi A."/>
        </authorList>
    </citation>
    <scope>NUCLEOTIDE SEQUENCE [LARGE SCALE GENOMIC DNA]</scope>
    <source>
        <strain evidence="2 3">ALL</strain>
    </source>
</reference>
<evidence type="ECO:0000313" key="3">
    <source>
        <dbReference type="Proteomes" id="UP000298663"/>
    </source>
</evidence>
<dbReference type="AlphaFoldDB" id="A0A4U5LU96"/>
<dbReference type="OrthoDB" id="10510420at2759"/>
<name>A0A4U5LU96_STECR</name>
<feature type="compositionally biased region" description="Basic and acidic residues" evidence="1">
    <location>
        <begin position="7"/>
        <end position="32"/>
    </location>
</feature>
<dbReference type="EMBL" id="AZBU02000012">
    <property type="protein sequence ID" value="TKR59671.1"/>
    <property type="molecule type" value="Genomic_DNA"/>
</dbReference>
<protein>
    <submittedName>
        <fullName evidence="2">Uncharacterized protein</fullName>
    </submittedName>
</protein>
<comment type="caution">
    <text evidence="2">The sequence shown here is derived from an EMBL/GenBank/DDBJ whole genome shotgun (WGS) entry which is preliminary data.</text>
</comment>
<feature type="region of interest" description="Disordered" evidence="1">
    <location>
        <begin position="1"/>
        <end position="41"/>
    </location>
</feature>
<sequence length="110" mass="12962">MNHVTHPKNDEIKREAEGKNGDVADSNHEVLSSHRTPKNEGGSWAREFVRFVKFPRLQEEFKKEEVRFCKWESLTCPHLVTSLVEVDLRSTAKIDQRQILRQLQKRTLHK</sequence>
<proteinExistence type="predicted"/>
<accession>A0A4U5LU96</accession>
<organism evidence="2 3">
    <name type="scientific">Steinernema carpocapsae</name>
    <name type="common">Entomopathogenic nematode</name>
    <dbReference type="NCBI Taxonomy" id="34508"/>
    <lineage>
        <taxon>Eukaryota</taxon>
        <taxon>Metazoa</taxon>
        <taxon>Ecdysozoa</taxon>
        <taxon>Nematoda</taxon>
        <taxon>Chromadorea</taxon>
        <taxon>Rhabditida</taxon>
        <taxon>Tylenchina</taxon>
        <taxon>Panagrolaimomorpha</taxon>
        <taxon>Strongyloidoidea</taxon>
        <taxon>Steinernematidae</taxon>
        <taxon>Steinernema</taxon>
    </lineage>
</organism>
<reference evidence="2 3" key="1">
    <citation type="journal article" date="2015" name="Genome Biol.">
        <title>Comparative genomics of Steinernema reveals deeply conserved gene regulatory networks.</title>
        <authorList>
            <person name="Dillman A.R."/>
            <person name="Macchietto M."/>
            <person name="Porter C.F."/>
            <person name="Rogers A."/>
            <person name="Williams B."/>
            <person name="Antoshechkin I."/>
            <person name="Lee M.M."/>
            <person name="Goodwin Z."/>
            <person name="Lu X."/>
            <person name="Lewis E.E."/>
            <person name="Goodrich-Blair H."/>
            <person name="Stock S.P."/>
            <person name="Adams B.J."/>
            <person name="Sternberg P.W."/>
            <person name="Mortazavi A."/>
        </authorList>
    </citation>
    <scope>NUCLEOTIDE SEQUENCE [LARGE SCALE GENOMIC DNA]</scope>
    <source>
        <strain evidence="2 3">ALL</strain>
    </source>
</reference>